<gene>
    <name evidence="1" type="ORF">ACJ72_05941</name>
</gene>
<evidence type="ECO:0000313" key="2">
    <source>
        <dbReference type="Proteomes" id="UP000091918"/>
    </source>
</evidence>
<reference evidence="1 2" key="1">
    <citation type="submission" date="2015-07" db="EMBL/GenBank/DDBJ databases">
        <title>Emmonsia species relationships and genome sequence.</title>
        <authorList>
            <person name="Cuomo C.A."/>
            <person name="Schwartz I.S."/>
            <person name="Kenyon C."/>
            <person name="de Hoog G.S."/>
            <person name="Govender N.P."/>
            <person name="Botha A."/>
            <person name="Moreno L."/>
            <person name="de Vries M."/>
            <person name="Munoz J.F."/>
            <person name="Stielow J.B."/>
        </authorList>
    </citation>
    <scope>NUCLEOTIDE SEQUENCE [LARGE SCALE GENOMIC DNA]</scope>
    <source>
        <strain evidence="1 2">CBS 136260</strain>
    </source>
</reference>
<dbReference type="OrthoDB" id="4062651at2759"/>
<name>A0A1B7NSH2_9EURO</name>
<comment type="caution">
    <text evidence="1">The sequence shown here is derived from an EMBL/GenBank/DDBJ whole genome shotgun (WGS) entry which is preliminary data.</text>
</comment>
<dbReference type="STRING" id="1658172.A0A1B7NSH2"/>
<organism evidence="1 2">
    <name type="scientific">Emergomyces africanus</name>
    <dbReference type="NCBI Taxonomy" id="1955775"/>
    <lineage>
        <taxon>Eukaryota</taxon>
        <taxon>Fungi</taxon>
        <taxon>Dikarya</taxon>
        <taxon>Ascomycota</taxon>
        <taxon>Pezizomycotina</taxon>
        <taxon>Eurotiomycetes</taxon>
        <taxon>Eurotiomycetidae</taxon>
        <taxon>Onygenales</taxon>
        <taxon>Ajellomycetaceae</taxon>
        <taxon>Emergomyces</taxon>
    </lineage>
</organism>
<protein>
    <submittedName>
        <fullName evidence="1">Uncharacterized protein</fullName>
    </submittedName>
</protein>
<sequence length="200" mass="22912">MTEPTLGYYVMKNIFDTEFEYQLDLQTTLASCLNLRVMRDTIPERLLFVYNYFTDDLLNLVEKGNVSDTERKRPGLNVRGARLGNCMWCSPESHAAARINCTSDIFSFGLKSHPGLGFLLMTLVCFKVLQKIVFHTNSEELAEAEKKRLVARRLLSHFGDSPVLVGLVEHLDYDAEPWRDLILDVIKEFSPVNPMKPFSM</sequence>
<accession>A0A1B7NSH2</accession>
<keyword evidence="2" id="KW-1185">Reference proteome</keyword>
<proteinExistence type="predicted"/>
<dbReference type="Proteomes" id="UP000091918">
    <property type="component" value="Unassembled WGS sequence"/>
</dbReference>
<dbReference type="EMBL" id="LGUA01000912">
    <property type="protein sequence ID" value="OAX79739.1"/>
    <property type="molecule type" value="Genomic_DNA"/>
</dbReference>
<evidence type="ECO:0000313" key="1">
    <source>
        <dbReference type="EMBL" id="OAX79739.1"/>
    </source>
</evidence>
<dbReference type="AlphaFoldDB" id="A0A1B7NSH2"/>